<dbReference type="SUPFAM" id="SSF53448">
    <property type="entry name" value="Nucleotide-diphospho-sugar transferases"/>
    <property type="match status" value="1"/>
</dbReference>
<feature type="transmembrane region" description="Helical" evidence="1">
    <location>
        <begin position="1000"/>
        <end position="1017"/>
    </location>
</feature>
<dbReference type="PANTHER" id="PTHR43685">
    <property type="entry name" value="GLYCOSYLTRANSFERASE"/>
    <property type="match status" value="1"/>
</dbReference>
<keyword evidence="1" id="KW-0472">Membrane</keyword>
<evidence type="ECO:0000313" key="2">
    <source>
        <dbReference type="EMBL" id="CAB4695565.1"/>
    </source>
</evidence>
<dbReference type="EMBL" id="CAEZZQ010000003">
    <property type="protein sequence ID" value="CAB4764082.1"/>
    <property type="molecule type" value="Genomic_DNA"/>
</dbReference>
<protein>
    <submittedName>
        <fullName evidence="3">Unannotated protein</fullName>
    </submittedName>
</protein>
<evidence type="ECO:0000313" key="6">
    <source>
        <dbReference type="EMBL" id="CAB5047244.1"/>
    </source>
</evidence>
<proteinExistence type="predicted"/>
<dbReference type="EMBL" id="CAFBQF010000018">
    <property type="protein sequence ID" value="CAB5047244.1"/>
    <property type="molecule type" value="Genomic_DNA"/>
</dbReference>
<dbReference type="AlphaFoldDB" id="A0A6J6UWB2"/>
<dbReference type="InterPro" id="IPR029044">
    <property type="entry name" value="Nucleotide-diphossugar_trans"/>
</dbReference>
<evidence type="ECO:0000313" key="3">
    <source>
        <dbReference type="EMBL" id="CAB4764082.1"/>
    </source>
</evidence>
<keyword evidence="1" id="KW-1133">Transmembrane helix</keyword>
<keyword evidence="1" id="KW-0812">Transmembrane</keyword>
<dbReference type="EMBL" id="CAEZXW010000010">
    <property type="protein sequence ID" value="CAB4695565.1"/>
    <property type="molecule type" value="Genomic_DNA"/>
</dbReference>
<gene>
    <name evidence="2" type="ORF">UFOPK2593_00312</name>
    <name evidence="3" type="ORF">UFOPK2894_00079</name>
    <name evidence="4" type="ORF">UFOPK3492_00520</name>
    <name evidence="5" type="ORF">UFOPK4234_00369</name>
    <name evidence="6" type="ORF">UFOPK4295_00500</name>
</gene>
<evidence type="ECO:0000313" key="4">
    <source>
        <dbReference type="EMBL" id="CAB4893340.1"/>
    </source>
</evidence>
<feature type="transmembrane region" description="Helical" evidence="1">
    <location>
        <begin position="728"/>
        <end position="748"/>
    </location>
</feature>
<dbReference type="EMBL" id="CAFBQA010000011">
    <property type="protein sequence ID" value="CAB5035907.1"/>
    <property type="molecule type" value="Genomic_DNA"/>
</dbReference>
<dbReference type="PANTHER" id="PTHR43685:SF3">
    <property type="entry name" value="SLR2126 PROTEIN"/>
    <property type="match status" value="1"/>
</dbReference>
<accession>A0A6J6UWB2</accession>
<dbReference type="Pfam" id="PF13641">
    <property type="entry name" value="Glyco_tranf_2_3"/>
    <property type="match status" value="1"/>
</dbReference>
<dbReference type="Gene3D" id="3.90.550.10">
    <property type="entry name" value="Spore Coat Polysaccharide Biosynthesis Protein SpsA, Chain A"/>
    <property type="match status" value="1"/>
</dbReference>
<evidence type="ECO:0000313" key="5">
    <source>
        <dbReference type="EMBL" id="CAB5035907.1"/>
    </source>
</evidence>
<feature type="transmembrane region" description="Helical" evidence="1">
    <location>
        <begin position="579"/>
        <end position="603"/>
    </location>
</feature>
<reference evidence="3" key="1">
    <citation type="submission" date="2020-05" db="EMBL/GenBank/DDBJ databases">
        <authorList>
            <person name="Chiriac C."/>
            <person name="Salcher M."/>
            <person name="Ghai R."/>
            <person name="Kavagutti S V."/>
        </authorList>
    </citation>
    <scope>NUCLEOTIDE SEQUENCE</scope>
</reference>
<sequence length="1032" mass="111016">MSDLESGAASLSASDAGLSAAPFNQAVHALVVTHDGARWLPELISSLSDLTYSPQSIRAIDTGSLDRSIGLLQDASIPLRSADRNAGFGEAVNLGVDWITAEIDTDPSKTWIWLLHDDCAPLPDALEKLVSALADAPSVAMAGPKIRGWHDRNHLLEVGVSIAGNGARWTGLERRERDQGQHDGVQDVLAVSSAGALIRLDVWQELSGFDPHLTLFRDDVDFGWRVNVAGHRVIAVPDAVLLHAEAAATERREIDVEGATLHRPHLLDRRNANYVLLANSSRWRLPQVLARLVVSTVVRSIGYLFAKLPGYAGDEIAALALILARPDLIRTARRVRAQSRLLPASAVSSYLAPDGSQIRLAFESLRELVFKGIAPMSNPSTSFSDARYAVAEDDEEIVKSNSFLLRALKIPAVALFLILALVNLVAFRGKWGNLSGGALLPAPASGGDLISTYFDSWHPIGIGTSTPAPPWMLILGFFSIITFGNLQVLVSLIFFLAMPITGIAMHRALGKHVYDRGIRIAGSVIYAFSPVLLIAMSDGELTLVLAAMLLPWALSIWWSGASSILQHESFSQAKLWRSIFVAIIMIALLPQLVFSFLLGVGALTFKARTQGRKRVGILIALFVLTPILALLPWSVSAILHPTLWLRSFGLGPESGNAWNLALFNPGGFYSPPFWMGAPLLLGVLLIVIRSGRARIRIFATLSIAALTVSILLSALTVTPYGSPVPSRIWSGPGVLLATALAIYALALVSDGLSDRLRNSPLSKQHVESLVTTVALLISIATGISWQILTPSPLNSNSEQILPAFVAASLQSTDRSRVLVLRATSSGTKYSVVREGTSVLGDPEVSGLMPDLLESTLAELMTGGSNTTTRVLGQFAIKYVFVAAPAPAALSRVLDGVGGLRRVSATDQGALWKITYPSGRLVFFSDGAESPIVLPSSRVSAQVAIPGPGTLSLSEKLDPKWSLLLDEEILQPVKSGSWNPTYRISQAGELRLTHDSSFRRLALGLQFLTLIALLIMCLPGGRRWVDRPDEEVS</sequence>
<feature type="transmembrane region" description="Helical" evidence="1">
    <location>
        <begin position="471"/>
        <end position="497"/>
    </location>
</feature>
<feature type="transmembrane region" description="Helical" evidence="1">
    <location>
        <begin position="408"/>
        <end position="427"/>
    </location>
</feature>
<feature type="transmembrane region" description="Helical" evidence="1">
    <location>
        <begin position="541"/>
        <end position="559"/>
    </location>
</feature>
<feature type="transmembrane region" description="Helical" evidence="1">
    <location>
        <begin position="615"/>
        <end position="635"/>
    </location>
</feature>
<feature type="transmembrane region" description="Helical" evidence="1">
    <location>
        <begin position="668"/>
        <end position="688"/>
    </location>
</feature>
<name>A0A6J6UWB2_9ZZZZ</name>
<dbReference type="EMBL" id="CAFBMD010000027">
    <property type="protein sequence ID" value="CAB4893340.1"/>
    <property type="molecule type" value="Genomic_DNA"/>
</dbReference>
<organism evidence="3">
    <name type="scientific">freshwater metagenome</name>
    <dbReference type="NCBI Taxonomy" id="449393"/>
    <lineage>
        <taxon>unclassified sequences</taxon>
        <taxon>metagenomes</taxon>
        <taxon>ecological metagenomes</taxon>
    </lineage>
</organism>
<dbReference type="InterPro" id="IPR050834">
    <property type="entry name" value="Glycosyltransf_2"/>
</dbReference>
<feature type="transmembrane region" description="Helical" evidence="1">
    <location>
        <begin position="517"/>
        <end position="534"/>
    </location>
</feature>
<feature type="transmembrane region" description="Helical" evidence="1">
    <location>
        <begin position="695"/>
        <end position="716"/>
    </location>
</feature>
<evidence type="ECO:0000256" key="1">
    <source>
        <dbReference type="SAM" id="Phobius"/>
    </source>
</evidence>